<name>A0A940IFN0_9BACT</name>
<accession>A0A940IFN0</accession>
<comment type="caution">
    <text evidence="1">The sequence shown here is derived from an EMBL/GenBank/DDBJ whole genome shotgun (WGS) entry which is preliminary data.</text>
</comment>
<proteinExistence type="predicted"/>
<protein>
    <submittedName>
        <fullName evidence="1">Uncharacterized protein</fullName>
    </submittedName>
</protein>
<reference evidence="1" key="2">
    <citation type="journal article" date="2021" name="PeerJ">
        <title>Extensive microbial diversity within the chicken gut microbiome revealed by metagenomics and culture.</title>
        <authorList>
            <person name="Gilroy R."/>
            <person name="Ravi A."/>
            <person name="Getino M."/>
            <person name="Pursley I."/>
            <person name="Horton D.L."/>
            <person name="Alikhan N.F."/>
            <person name="Baker D."/>
            <person name="Gharbi K."/>
            <person name="Hall N."/>
            <person name="Watson M."/>
            <person name="Adriaenssens E.M."/>
            <person name="Foster-Nyarko E."/>
            <person name="Jarju S."/>
            <person name="Secka A."/>
            <person name="Antonio M."/>
            <person name="Oren A."/>
            <person name="Chaudhuri R.R."/>
            <person name="La Ragione R."/>
            <person name="Hildebrand F."/>
            <person name="Pallen M.J."/>
        </authorList>
    </citation>
    <scope>NUCLEOTIDE SEQUENCE</scope>
    <source>
        <strain evidence="1">3924</strain>
    </source>
</reference>
<dbReference type="AlphaFoldDB" id="A0A940IFN0"/>
<evidence type="ECO:0000313" key="1">
    <source>
        <dbReference type="EMBL" id="MBO8440777.1"/>
    </source>
</evidence>
<gene>
    <name evidence="1" type="ORF">IAC51_09040</name>
</gene>
<dbReference type="Proteomes" id="UP000712007">
    <property type="component" value="Unassembled WGS sequence"/>
</dbReference>
<reference evidence="1" key="1">
    <citation type="submission" date="2020-10" db="EMBL/GenBank/DDBJ databases">
        <authorList>
            <person name="Gilroy R."/>
        </authorList>
    </citation>
    <scope>NUCLEOTIDE SEQUENCE</scope>
    <source>
        <strain evidence="1">3924</strain>
    </source>
</reference>
<evidence type="ECO:0000313" key="2">
    <source>
        <dbReference type="Proteomes" id="UP000712007"/>
    </source>
</evidence>
<organism evidence="1 2">
    <name type="scientific">Candidatus Aphodosoma intestinipullorum</name>
    <dbReference type="NCBI Taxonomy" id="2840674"/>
    <lineage>
        <taxon>Bacteria</taxon>
        <taxon>Pseudomonadati</taxon>
        <taxon>Bacteroidota</taxon>
        <taxon>Bacteroidia</taxon>
        <taxon>Bacteroidales</taxon>
        <taxon>Candidatus Aphodosoma</taxon>
    </lineage>
</organism>
<sequence length="59" mass="6694">MQRRDGRPTTDVRCCAFLMCRTAEWLCWEAEGGDVGAGCGMEVWRLCRALCIYALIGYE</sequence>
<dbReference type="EMBL" id="JADIMV010000155">
    <property type="protein sequence ID" value="MBO8440777.1"/>
    <property type="molecule type" value="Genomic_DNA"/>
</dbReference>